<dbReference type="SMART" id="SM00984">
    <property type="entry name" value="UDPG_MGDP_dh_C"/>
    <property type="match status" value="1"/>
</dbReference>
<dbReference type="SUPFAM" id="SSF52413">
    <property type="entry name" value="UDP-glucose/GDP-mannose dehydrogenase C-terminal domain"/>
    <property type="match status" value="1"/>
</dbReference>
<name>A0ABP7R7N2_9SPHI</name>
<gene>
    <name evidence="6" type="ORF">GCM10022210_54360</name>
</gene>
<dbReference type="SUPFAM" id="SSF51735">
    <property type="entry name" value="NAD(P)-binding Rossmann-fold domains"/>
    <property type="match status" value="1"/>
</dbReference>
<keyword evidence="2" id="KW-0560">Oxidoreductase</keyword>
<dbReference type="InterPro" id="IPR014027">
    <property type="entry name" value="UDP-Glc/GDP-Man_DH_C"/>
</dbReference>
<dbReference type="InterPro" id="IPR036291">
    <property type="entry name" value="NAD(P)-bd_dom_sf"/>
</dbReference>
<evidence type="ECO:0000256" key="3">
    <source>
        <dbReference type="ARBA" id="ARBA00023027"/>
    </source>
</evidence>
<sequence length="444" mass="48881">MLDRSSNQSISKFEVPDNIHIAIIGLGYVGLPLAVEFAKKYPVKGFDIKQSRVDDLNNAFDRTLETDTATLKAVLGGDKAGNGLIFTSNVETIADCNVYIISVPTPTDIHNRPDLGLLKKASESVAGVLKVGDVVIYESTVYPGVTEDVCVPVLEQVSNLKFNTDFFAGYSPERINPGDKVHTLTNILKVTSGSTPDAAEFIDKLYQSIVIAGTHKAPSIKVAEACKVIENSQRDINIAFVNELAKIFQIMGIDTHAVLEAAGTKWNFLNFKPGLVGGHCTGVDPYYLAQKAQEVGYHPEIILAGRRLNDGMGTYVALEVIKLMIKKDIAVKKSKVLVLGFTFKENCPDVRNTRVIDIVKVLGEFETCYEIYDPWADPVEVEQEYGVKTLKDFNQLSGTYDAIIVAVSHREFFNLDYNQLKKSTSSVIYDIKGILDKAMIDGRL</sequence>
<accession>A0ABP7R7N2</accession>
<dbReference type="PANTHER" id="PTHR43491:SF2">
    <property type="entry name" value="UDP-N-ACETYL-D-MANNOSAMINE DEHYDROGENASE"/>
    <property type="match status" value="1"/>
</dbReference>
<dbReference type="Gene3D" id="3.40.50.720">
    <property type="entry name" value="NAD(P)-binding Rossmann-like Domain"/>
    <property type="match status" value="2"/>
</dbReference>
<dbReference type="NCBIfam" id="TIGR03026">
    <property type="entry name" value="NDP-sugDHase"/>
    <property type="match status" value="1"/>
</dbReference>
<evidence type="ECO:0000256" key="1">
    <source>
        <dbReference type="ARBA" id="ARBA00006601"/>
    </source>
</evidence>
<dbReference type="SUPFAM" id="SSF48179">
    <property type="entry name" value="6-phosphogluconate dehydrogenase C-terminal domain-like"/>
    <property type="match status" value="1"/>
</dbReference>
<dbReference type="Proteomes" id="UP001500742">
    <property type="component" value="Unassembled WGS sequence"/>
</dbReference>
<dbReference type="InterPro" id="IPR008927">
    <property type="entry name" value="6-PGluconate_DH-like_C_sf"/>
</dbReference>
<comment type="caution">
    <text evidence="6">The sequence shown here is derived from an EMBL/GenBank/DDBJ whole genome shotgun (WGS) entry which is preliminary data.</text>
</comment>
<evidence type="ECO:0000259" key="5">
    <source>
        <dbReference type="SMART" id="SM00984"/>
    </source>
</evidence>
<dbReference type="PANTHER" id="PTHR43491">
    <property type="entry name" value="UDP-N-ACETYL-D-MANNOSAMINE DEHYDROGENASE"/>
    <property type="match status" value="1"/>
</dbReference>
<keyword evidence="7" id="KW-1185">Reference proteome</keyword>
<keyword evidence="3" id="KW-0520">NAD</keyword>
<evidence type="ECO:0000256" key="4">
    <source>
        <dbReference type="PIRNR" id="PIRNR000124"/>
    </source>
</evidence>
<evidence type="ECO:0000256" key="2">
    <source>
        <dbReference type="ARBA" id="ARBA00023002"/>
    </source>
</evidence>
<dbReference type="RefSeq" id="WP_259096815.1">
    <property type="nucleotide sequence ID" value="NZ_BAAAZC010000052.1"/>
</dbReference>
<dbReference type="InterPro" id="IPR001732">
    <property type="entry name" value="UDP-Glc/GDP-Man_DH_N"/>
</dbReference>
<dbReference type="Pfam" id="PF00984">
    <property type="entry name" value="UDPG_MGDP_dh"/>
    <property type="match status" value="1"/>
</dbReference>
<comment type="similarity">
    <text evidence="1 4">Belongs to the UDP-glucose/GDP-mannose dehydrogenase family.</text>
</comment>
<dbReference type="InterPro" id="IPR014026">
    <property type="entry name" value="UDP-Glc/GDP-Man_DH_dimer"/>
</dbReference>
<dbReference type="Pfam" id="PF03720">
    <property type="entry name" value="UDPG_MGDP_dh_C"/>
    <property type="match status" value="1"/>
</dbReference>
<dbReference type="InterPro" id="IPR017476">
    <property type="entry name" value="UDP-Glc/GDP-Man"/>
</dbReference>
<dbReference type="Pfam" id="PF03721">
    <property type="entry name" value="UDPG_MGDP_dh_N"/>
    <property type="match status" value="1"/>
</dbReference>
<dbReference type="PIRSF" id="PIRSF000124">
    <property type="entry name" value="UDPglc_GDPman_dh"/>
    <property type="match status" value="1"/>
</dbReference>
<dbReference type="PIRSF" id="PIRSF500136">
    <property type="entry name" value="UDP_ManNAc_DH"/>
    <property type="match status" value="1"/>
</dbReference>
<evidence type="ECO:0000313" key="6">
    <source>
        <dbReference type="EMBL" id="GAA3993549.1"/>
    </source>
</evidence>
<dbReference type="InterPro" id="IPR036220">
    <property type="entry name" value="UDP-Glc/GDP-Man_DH_C_sf"/>
</dbReference>
<dbReference type="InterPro" id="IPR028359">
    <property type="entry name" value="UDP_ManNAc/GlcNAc_DH"/>
</dbReference>
<feature type="domain" description="UDP-glucose/GDP-mannose dehydrogenase C-terminal" evidence="5">
    <location>
        <begin position="337"/>
        <end position="437"/>
    </location>
</feature>
<proteinExistence type="inferred from homology"/>
<dbReference type="EMBL" id="BAAAZC010000052">
    <property type="protein sequence ID" value="GAA3993549.1"/>
    <property type="molecule type" value="Genomic_DNA"/>
</dbReference>
<protein>
    <submittedName>
        <fullName evidence="6">Nucleotide sugar dehydrogenase</fullName>
    </submittedName>
</protein>
<reference evidence="7" key="1">
    <citation type="journal article" date="2019" name="Int. J. Syst. Evol. Microbiol.">
        <title>The Global Catalogue of Microorganisms (GCM) 10K type strain sequencing project: providing services to taxonomists for standard genome sequencing and annotation.</title>
        <authorList>
            <consortium name="The Broad Institute Genomics Platform"/>
            <consortium name="The Broad Institute Genome Sequencing Center for Infectious Disease"/>
            <person name="Wu L."/>
            <person name="Ma J."/>
        </authorList>
    </citation>
    <scope>NUCLEOTIDE SEQUENCE [LARGE SCALE GENOMIC DNA]</scope>
    <source>
        <strain evidence="7">JCM 16601</strain>
    </source>
</reference>
<evidence type="ECO:0000313" key="7">
    <source>
        <dbReference type="Proteomes" id="UP001500742"/>
    </source>
</evidence>
<organism evidence="6 7">
    <name type="scientific">Mucilaginibacter dorajii</name>
    <dbReference type="NCBI Taxonomy" id="692994"/>
    <lineage>
        <taxon>Bacteria</taxon>
        <taxon>Pseudomonadati</taxon>
        <taxon>Bacteroidota</taxon>
        <taxon>Sphingobacteriia</taxon>
        <taxon>Sphingobacteriales</taxon>
        <taxon>Sphingobacteriaceae</taxon>
        <taxon>Mucilaginibacter</taxon>
    </lineage>
</organism>